<gene>
    <name evidence="2" type="ORF">PRZ48_000094</name>
</gene>
<organism evidence="2 3">
    <name type="scientific">Zasmidium cellare</name>
    <name type="common">Wine cellar mold</name>
    <name type="synonym">Racodium cellare</name>
    <dbReference type="NCBI Taxonomy" id="395010"/>
    <lineage>
        <taxon>Eukaryota</taxon>
        <taxon>Fungi</taxon>
        <taxon>Dikarya</taxon>
        <taxon>Ascomycota</taxon>
        <taxon>Pezizomycotina</taxon>
        <taxon>Dothideomycetes</taxon>
        <taxon>Dothideomycetidae</taxon>
        <taxon>Mycosphaerellales</taxon>
        <taxon>Mycosphaerellaceae</taxon>
        <taxon>Zasmidium</taxon>
    </lineage>
</organism>
<evidence type="ECO:0000256" key="1">
    <source>
        <dbReference type="SAM" id="Phobius"/>
    </source>
</evidence>
<evidence type="ECO:0000313" key="3">
    <source>
        <dbReference type="Proteomes" id="UP001305779"/>
    </source>
</evidence>
<keyword evidence="1" id="KW-1133">Transmembrane helix</keyword>
<evidence type="ECO:0000313" key="2">
    <source>
        <dbReference type="EMBL" id="KAK4506364.1"/>
    </source>
</evidence>
<keyword evidence="1" id="KW-0812">Transmembrane</keyword>
<sequence length="339" mass="37627">MGDQVWQNFMYKNTPYIVTKRILNNYEDNDVFAKYACRSAECASEPYATLSMCARCAGEEFIPNYLWAGNLTNNTFGISMISHPVQYDLKQVWNGSLPLANFSVTDYGTWTGYAWSGTQQCLIELCTVVKRVFVSGTELSEQRLGVYSEGYSNGSDGAADVRLSAIELSGRSDSIAGLAMLNALAEELSGDFRNSTIDWSFTPDMSGRIGLIVSSIADTARMASTQNAFGNNVEPWMGMETSWHIRWLWFTWPAAVEACAILLLALTVFETRRRKFPVWKTNAMAIMFRGLSEPDGMLAPGVTKISEMEGFAAGQRVKLAMNAQGCRMERVRDVSSPLP</sequence>
<comment type="caution">
    <text evidence="2">The sequence shown here is derived from an EMBL/GenBank/DDBJ whole genome shotgun (WGS) entry which is preliminary data.</text>
</comment>
<protein>
    <submittedName>
        <fullName evidence="2">Uncharacterized protein</fullName>
    </submittedName>
</protein>
<reference evidence="2 3" key="1">
    <citation type="journal article" date="2023" name="G3 (Bethesda)">
        <title>A chromosome-level genome assembly of Zasmidium syzygii isolated from banana leaves.</title>
        <authorList>
            <person name="van Westerhoven A.C."/>
            <person name="Mehrabi R."/>
            <person name="Talebi R."/>
            <person name="Steentjes M.B.F."/>
            <person name="Corcolon B."/>
            <person name="Chong P.A."/>
            <person name="Kema G.H.J."/>
            <person name="Seidl M.F."/>
        </authorList>
    </citation>
    <scope>NUCLEOTIDE SEQUENCE [LARGE SCALE GENOMIC DNA]</scope>
    <source>
        <strain evidence="2 3">P124</strain>
    </source>
</reference>
<keyword evidence="3" id="KW-1185">Reference proteome</keyword>
<keyword evidence="1" id="KW-0472">Membrane</keyword>
<name>A0ABR0EXJ0_ZASCE</name>
<proteinExistence type="predicted"/>
<dbReference type="Proteomes" id="UP001305779">
    <property type="component" value="Unassembled WGS sequence"/>
</dbReference>
<dbReference type="PANTHER" id="PTHR35394">
    <property type="entry name" value="DUF3176 DOMAIN-CONTAINING PROTEIN"/>
    <property type="match status" value="1"/>
</dbReference>
<dbReference type="EMBL" id="JAXOVC010000001">
    <property type="protein sequence ID" value="KAK4506364.1"/>
    <property type="molecule type" value="Genomic_DNA"/>
</dbReference>
<accession>A0ABR0EXJ0</accession>
<feature type="transmembrane region" description="Helical" evidence="1">
    <location>
        <begin position="247"/>
        <end position="269"/>
    </location>
</feature>
<dbReference type="PANTHER" id="PTHR35394:SF5">
    <property type="entry name" value="DUF3176 DOMAIN-CONTAINING PROTEIN"/>
    <property type="match status" value="1"/>
</dbReference>